<evidence type="ECO:0000259" key="4">
    <source>
        <dbReference type="Pfam" id="PF00171"/>
    </source>
</evidence>
<dbReference type="GO" id="GO:0006210">
    <property type="term" value="P:thymine catabolic process"/>
    <property type="evidence" value="ECO:0007669"/>
    <property type="project" value="TreeGrafter"/>
</dbReference>
<dbReference type="InterPro" id="IPR016163">
    <property type="entry name" value="Ald_DH_C"/>
</dbReference>
<dbReference type="PANTHER" id="PTHR43866">
    <property type="entry name" value="MALONATE-SEMIALDEHYDE DEHYDROGENASE"/>
    <property type="match status" value="1"/>
</dbReference>
<dbReference type="Gene3D" id="3.40.309.10">
    <property type="entry name" value="Aldehyde Dehydrogenase, Chain A, domain 2"/>
    <property type="match status" value="1"/>
</dbReference>
<dbReference type="FunFam" id="3.40.309.10:FF:000002">
    <property type="entry name" value="Methylmalonate-semialdehyde dehydrogenase (Acylating)"/>
    <property type="match status" value="1"/>
</dbReference>
<dbReference type="PANTHER" id="PTHR43866:SF4">
    <property type="entry name" value="MALONATE-SEMIALDEHYDE DEHYDROGENASE"/>
    <property type="match status" value="1"/>
</dbReference>
<reference evidence="5" key="1">
    <citation type="submission" date="2023-02" db="EMBL/GenBank/DDBJ databases">
        <title>A novel hydrolase synthesized by Rhodococcus erythropolis HQ is responsible for the detoxification of Zearalenone.</title>
        <authorList>
            <person name="Hu J."/>
            <person name="Xu J."/>
        </authorList>
    </citation>
    <scope>NUCLEOTIDE SEQUENCE</scope>
    <source>
        <strain evidence="5">HQ</strain>
    </source>
</reference>
<organism evidence="5 6">
    <name type="scientific">Rhodococcus qingshengii</name>
    <dbReference type="NCBI Taxonomy" id="334542"/>
    <lineage>
        <taxon>Bacteria</taxon>
        <taxon>Bacillati</taxon>
        <taxon>Actinomycetota</taxon>
        <taxon>Actinomycetes</taxon>
        <taxon>Mycobacteriales</taxon>
        <taxon>Nocardiaceae</taxon>
        <taxon>Rhodococcus</taxon>
        <taxon>Rhodococcus erythropolis group</taxon>
    </lineage>
</organism>
<protein>
    <recommendedName>
        <fullName evidence="1">methylmalonate-semialdehyde dehydrogenase (CoA acylating)</fullName>
        <ecNumber evidence="1">1.2.1.27</ecNumber>
    </recommendedName>
</protein>
<dbReference type="InterPro" id="IPR016161">
    <property type="entry name" value="Ald_DH/histidinol_DH"/>
</dbReference>
<dbReference type="PROSITE" id="PS00070">
    <property type="entry name" value="ALDEHYDE_DEHYDR_CYS"/>
    <property type="match status" value="1"/>
</dbReference>
<evidence type="ECO:0000313" key="6">
    <source>
        <dbReference type="Proteomes" id="UP001217325"/>
    </source>
</evidence>
<dbReference type="CDD" id="cd07085">
    <property type="entry name" value="ALDH_F6_MMSDH"/>
    <property type="match status" value="1"/>
</dbReference>
<dbReference type="InterPro" id="IPR016162">
    <property type="entry name" value="Ald_DH_N"/>
</dbReference>
<dbReference type="EC" id="1.2.1.27" evidence="1"/>
<evidence type="ECO:0000256" key="3">
    <source>
        <dbReference type="ARBA" id="ARBA00023027"/>
    </source>
</evidence>
<dbReference type="Gene3D" id="3.40.605.10">
    <property type="entry name" value="Aldehyde Dehydrogenase, Chain A, domain 1"/>
    <property type="match status" value="1"/>
</dbReference>
<dbReference type="InterPro" id="IPR016160">
    <property type="entry name" value="Ald_DH_CS_CYS"/>
</dbReference>
<dbReference type="GO" id="GO:0004491">
    <property type="term" value="F:methylmalonate-semialdehyde dehydrogenase (acylating, NAD) activity"/>
    <property type="evidence" value="ECO:0007669"/>
    <property type="project" value="UniProtKB-EC"/>
</dbReference>
<dbReference type="SUPFAM" id="SSF53720">
    <property type="entry name" value="ALDH-like"/>
    <property type="match status" value="1"/>
</dbReference>
<dbReference type="FunFam" id="3.40.605.10:FF:000003">
    <property type="entry name" value="Methylmalonate-semialdehyde dehydrogenase [acylating]"/>
    <property type="match status" value="1"/>
</dbReference>
<proteinExistence type="predicted"/>
<dbReference type="NCBIfam" id="TIGR01722">
    <property type="entry name" value="MMSDH"/>
    <property type="match status" value="1"/>
</dbReference>
<dbReference type="AlphaFoldDB" id="A0AAW6LVL5"/>
<dbReference type="InterPro" id="IPR010061">
    <property type="entry name" value="MeMal-semiAld_DH"/>
</dbReference>
<accession>A0AAW6LVL5</accession>
<dbReference type="EMBL" id="JARDXE010000026">
    <property type="protein sequence ID" value="MDE8649296.1"/>
    <property type="molecule type" value="Genomic_DNA"/>
</dbReference>
<comment type="caution">
    <text evidence="5">The sequence shown here is derived from an EMBL/GenBank/DDBJ whole genome shotgun (WGS) entry which is preliminary data.</text>
</comment>
<feature type="domain" description="Aldehyde dehydrogenase" evidence="4">
    <location>
        <begin position="24"/>
        <end position="482"/>
    </location>
</feature>
<sequence length="503" mass="52728">MTTNDDHQATVPHWIAGAPSYSPNGRRAEIIDPATGHVLRSVELGDAAVVDAAVLSARSAAGAWASTPAPVRATTLHRFRALMLDHSEELASIITSEQGKTLADARGEVARSVEAVEVAISVVQHLKGEYSEQVSRGVDTYSFRQPLGVCAGITPFNFPIMVPVSMFAAAIACGNSFVLKPSERVPSASVRLAQLLAEAELPDGVFNVVHGGVDTVNALIDHPDISAISFVGSTPVAREIYRRSAAAGKKVQALGGANNHMVVMPDADLDAAADALASAAYGAAGQRCMAVTVAVAVGEVADELVAKTAQRATAFTTGPGNDESSDMGPLISEIAIERVRGALETAPSQGANVVVDGRADVLSEAVGNFIGPSLVDNVRVDSDLYQQEVFGPILSVVRVDDLDEALRIVNASPYGNGATIFTASGVAGRRFAHSVQAGSVGINVPIPVPISWYGFGGWGDSRFGDEGLNYDAYRFYTKSKVVTQRWTEPRAGVSPNFVAARHQ</sequence>
<keyword evidence="2" id="KW-0560">Oxidoreductase</keyword>
<name>A0AAW6LVL5_RHOSG</name>
<dbReference type="GO" id="GO:0006574">
    <property type="term" value="P:L-valine catabolic process"/>
    <property type="evidence" value="ECO:0007669"/>
    <property type="project" value="TreeGrafter"/>
</dbReference>
<dbReference type="Proteomes" id="UP001217325">
    <property type="component" value="Unassembled WGS sequence"/>
</dbReference>
<evidence type="ECO:0000313" key="5">
    <source>
        <dbReference type="EMBL" id="MDE8649296.1"/>
    </source>
</evidence>
<gene>
    <name evidence="5" type="ORF">PXH69_30405</name>
</gene>
<dbReference type="RefSeq" id="WP_275232821.1">
    <property type="nucleotide sequence ID" value="NZ_JARDXE010000026.1"/>
</dbReference>
<dbReference type="Pfam" id="PF00171">
    <property type="entry name" value="Aldedh"/>
    <property type="match status" value="1"/>
</dbReference>
<dbReference type="InterPro" id="IPR015590">
    <property type="entry name" value="Aldehyde_DH_dom"/>
</dbReference>
<evidence type="ECO:0000256" key="1">
    <source>
        <dbReference type="ARBA" id="ARBA00013048"/>
    </source>
</evidence>
<evidence type="ECO:0000256" key="2">
    <source>
        <dbReference type="ARBA" id="ARBA00023002"/>
    </source>
</evidence>
<keyword evidence="3" id="KW-0520">NAD</keyword>